<dbReference type="RefSeq" id="XP_026605666.1">
    <property type="nucleotide sequence ID" value="XM_026744800.1"/>
</dbReference>
<reference evidence="1 2" key="1">
    <citation type="journal article" date="2018" name="IMA Fungus">
        <title>IMA Genome-F 9: Draft genome sequence of Annulohypoxylon stygium, Aspergillus mulundensis, Berkeleyomyces basicola (syn. Thielaviopsis basicola), Ceratocystis smalleyi, two Cercospora beticola strains, Coleophoma cylindrospora, Fusarium fracticaudum, Phialophora cf. hyalina, and Morchella septimelata.</title>
        <authorList>
            <person name="Wingfield B.D."/>
            <person name="Bills G.F."/>
            <person name="Dong Y."/>
            <person name="Huang W."/>
            <person name="Nel W.J."/>
            <person name="Swalarsk-Parry B.S."/>
            <person name="Vaghefi N."/>
            <person name="Wilken P.M."/>
            <person name="An Z."/>
            <person name="de Beer Z.W."/>
            <person name="De Vos L."/>
            <person name="Chen L."/>
            <person name="Duong T.A."/>
            <person name="Gao Y."/>
            <person name="Hammerbacher A."/>
            <person name="Kikkert J.R."/>
            <person name="Li Y."/>
            <person name="Li H."/>
            <person name="Li K."/>
            <person name="Li Q."/>
            <person name="Liu X."/>
            <person name="Ma X."/>
            <person name="Naidoo K."/>
            <person name="Pethybridge S.J."/>
            <person name="Sun J."/>
            <person name="Steenkamp E.T."/>
            <person name="van der Nest M.A."/>
            <person name="van Wyk S."/>
            <person name="Wingfield M.J."/>
            <person name="Xiong C."/>
            <person name="Yue Q."/>
            <person name="Zhang X."/>
        </authorList>
    </citation>
    <scope>NUCLEOTIDE SEQUENCE [LARGE SCALE GENOMIC DNA]</scope>
    <source>
        <strain evidence="1 2">DSM 5745</strain>
    </source>
</reference>
<keyword evidence="2" id="KW-1185">Reference proteome</keyword>
<dbReference type="AlphaFoldDB" id="A0A3D8SIN8"/>
<gene>
    <name evidence="1" type="ORF">DSM5745_02784</name>
</gene>
<evidence type="ECO:0000313" key="1">
    <source>
        <dbReference type="EMBL" id="RDW86142.1"/>
    </source>
</evidence>
<proteinExistence type="predicted"/>
<evidence type="ECO:0008006" key="3">
    <source>
        <dbReference type="Google" id="ProtNLM"/>
    </source>
</evidence>
<name>A0A3D8SIN8_9EURO</name>
<protein>
    <recommendedName>
        <fullName evidence="3">Mating locus protein</fullName>
    </recommendedName>
</protein>
<dbReference type="Proteomes" id="UP000256690">
    <property type="component" value="Unassembled WGS sequence"/>
</dbReference>
<evidence type="ECO:0000313" key="2">
    <source>
        <dbReference type="Proteomes" id="UP000256690"/>
    </source>
</evidence>
<dbReference type="EMBL" id="PVWQ01000003">
    <property type="protein sequence ID" value="RDW86142.1"/>
    <property type="molecule type" value="Genomic_DNA"/>
</dbReference>
<dbReference type="OrthoDB" id="4397787at2759"/>
<dbReference type="GeneID" id="38113154"/>
<dbReference type="STRING" id="1810919.A0A3D8SIN8"/>
<accession>A0A3D8SIN8</accession>
<comment type="caution">
    <text evidence="1">The sequence shown here is derived from an EMBL/GenBank/DDBJ whole genome shotgun (WGS) entry which is preliminary data.</text>
</comment>
<organism evidence="1 2">
    <name type="scientific">Aspergillus mulundensis</name>
    <dbReference type="NCBI Taxonomy" id="1810919"/>
    <lineage>
        <taxon>Eukaryota</taxon>
        <taxon>Fungi</taxon>
        <taxon>Dikarya</taxon>
        <taxon>Ascomycota</taxon>
        <taxon>Pezizomycotina</taxon>
        <taxon>Eurotiomycetes</taxon>
        <taxon>Eurotiomycetidae</taxon>
        <taxon>Eurotiales</taxon>
        <taxon>Aspergillaceae</taxon>
        <taxon>Aspergillus</taxon>
        <taxon>Aspergillus subgen. Nidulantes</taxon>
    </lineage>
</organism>
<sequence length="259" mass="29155">MDAYSQTIFRLLGATIRNADAPLALREQAAYISASFASHQNSYRLMAQVSTLFNGGVILHASHRLLGLGEIAEAPVGRHGPALQAIVTGHRVRPNPADFEGHPIELLSILDPAIQAGLAGEKMFQLHQALVTMERNANEDLARYTRQYGYHYIFRAGLRQYYMTKAVAENVVLLEQDPRGQDYRLLAQRTCYAAIDQRPNMTNVEKEVVIRAINCVPQDAHRFWNWLATNRAAYRAMKACISLLDRAQFLLVKHEKIQA</sequence>